<protein>
    <submittedName>
        <fullName evidence="1">Uncharacterized protein</fullName>
    </submittedName>
</protein>
<dbReference type="RefSeq" id="WP_262626851.1">
    <property type="nucleotide sequence ID" value="NZ_CP094810.1"/>
</dbReference>
<dbReference type="Proteomes" id="UP001065705">
    <property type="component" value="Plasmid unnamed"/>
</dbReference>
<gene>
    <name evidence="1" type="ORF">MUA95_12075</name>
</gene>
<sequence>MMILKVSSRSSLLNHVDFVDYDTLHETLVKQNFIEDETIGMIKQGYHVYSGIIFKEESFNKMERLGRKESI</sequence>
<reference evidence="1" key="1">
    <citation type="submission" date="2022-03" db="EMBL/GenBank/DDBJ databases">
        <title>Comparative Genomics of East African Camel-Associated Staphylococcaceae spp.: Diversity and Inheritance of Traits Involved in Host-Pathogen Interactions.</title>
        <authorList>
            <person name="Akarsu H."/>
            <person name="Liljander A."/>
            <person name="Younan M."/>
            <person name="Brodard I."/>
            <person name="Glucks I."/>
            <person name="Labroussaa F."/>
            <person name="Overesch G."/>
            <person name="Kuhnert P."/>
            <person name="Perreten V."/>
            <person name="Drexler J.F."/>
            <person name="Corman V.M."/>
            <person name="Falquet L."/>
            <person name="Jores J."/>
        </authorList>
    </citation>
    <scope>NUCLEOTIDE SEQUENCE</scope>
    <source>
        <strain evidence="1">IVB6197</strain>
        <plasmid evidence="1">unnamed</plasmid>
    </source>
</reference>
<name>A0ABD7TXV3_9STAP</name>
<geneLocation type="plasmid" evidence="1 2">
    <name>unnamed</name>
</geneLocation>
<dbReference type="AlphaFoldDB" id="A0ABD7TXV3"/>
<accession>A0ABD7TXV3</accession>
<evidence type="ECO:0000313" key="2">
    <source>
        <dbReference type="Proteomes" id="UP001065705"/>
    </source>
</evidence>
<evidence type="ECO:0000313" key="1">
    <source>
        <dbReference type="EMBL" id="UXU58440.1"/>
    </source>
</evidence>
<proteinExistence type="predicted"/>
<organism evidence="1 2">
    <name type="scientific">Staphylococcus agnetis</name>
    <dbReference type="NCBI Taxonomy" id="985762"/>
    <lineage>
        <taxon>Bacteria</taxon>
        <taxon>Bacillati</taxon>
        <taxon>Bacillota</taxon>
        <taxon>Bacilli</taxon>
        <taxon>Bacillales</taxon>
        <taxon>Staphylococcaceae</taxon>
        <taxon>Staphylococcus</taxon>
    </lineage>
</organism>
<dbReference type="EMBL" id="CP094810">
    <property type="protein sequence ID" value="UXU58440.1"/>
    <property type="molecule type" value="Genomic_DNA"/>
</dbReference>
<keyword evidence="1" id="KW-0614">Plasmid</keyword>